<evidence type="ECO:0000256" key="1">
    <source>
        <dbReference type="SAM" id="Phobius"/>
    </source>
</evidence>
<dbReference type="InterPro" id="IPR036866">
    <property type="entry name" value="RibonucZ/Hydroxyglut_hydro"/>
</dbReference>
<feature type="non-terminal residue" evidence="2">
    <location>
        <position position="1"/>
    </location>
</feature>
<proteinExistence type="predicted"/>
<keyword evidence="1" id="KW-0472">Membrane</keyword>
<keyword evidence="1" id="KW-1133">Transmembrane helix</keyword>
<keyword evidence="1" id="KW-0812">Transmembrane</keyword>
<protein>
    <recommendedName>
        <fullName evidence="3">Metallo-beta-lactamase domain-containing protein</fullName>
    </recommendedName>
</protein>
<name>X0ZGM8_9ZZZZ</name>
<reference evidence="2" key="1">
    <citation type="journal article" date="2014" name="Front. Microbiol.">
        <title>High frequency of phylogenetically diverse reductive dehalogenase-homologous genes in deep subseafloor sedimentary metagenomes.</title>
        <authorList>
            <person name="Kawai M."/>
            <person name="Futagami T."/>
            <person name="Toyoda A."/>
            <person name="Takaki Y."/>
            <person name="Nishi S."/>
            <person name="Hori S."/>
            <person name="Arai W."/>
            <person name="Tsubouchi T."/>
            <person name="Morono Y."/>
            <person name="Uchiyama I."/>
            <person name="Ito T."/>
            <person name="Fujiyama A."/>
            <person name="Inagaki F."/>
            <person name="Takami H."/>
        </authorList>
    </citation>
    <scope>NUCLEOTIDE SEQUENCE</scope>
    <source>
        <strain evidence="2">Expedition CK06-06</strain>
    </source>
</reference>
<dbReference type="Gene3D" id="3.60.15.10">
    <property type="entry name" value="Ribonuclease Z/Hydroxyacylglutathione hydrolase-like"/>
    <property type="match status" value="1"/>
</dbReference>
<dbReference type="GO" id="GO:0042781">
    <property type="term" value="F:3'-tRNA processing endoribonuclease activity"/>
    <property type="evidence" value="ECO:0007669"/>
    <property type="project" value="TreeGrafter"/>
</dbReference>
<sequence length="147" mass="16510">KVDHGIPAIAYSFEEKMRPGKFNKSKALKIGVPEGPLFSKLQHGKTIVLDNGKKITPDMILGIPRKGRKIVISGDTKKCQSMIEFSKYADVLVHDSTFESELKVIAEEYGHATARQSAEIAKKAFWLYCIVLLNDLIINLILRRNIN</sequence>
<organism evidence="2">
    <name type="scientific">marine sediment metagenome</name>
    <dbReference type="NCBI Taxonomy" id="412755"/>
    <lineage>
        <taxon>unclassified sequences</taxon>
        <taxon>metagenomes</taxon>
        <taxon>ecological metagenomes</taxon>
    </lineage>
</organism>
<feature type="transmembrane region" description="Helical" evidence="1">
    <location>
        <begin position="125"/>
        <end position="142"/>
    </location>
</feature>
<comment type="caution">
    <text evidence="2">The sequence shown here is derived from an EMBL/GenBank/DDBJ whole genome shotgun (WGS) entry which is preliminary data.</text>
</comment>
<evidence type="ECO:0000313" key="2">
    <source>
        <dbReference type="EMBL" id="GAG68805.1"/>
    </source>
</evidence>
<evidence type="ECO:0008006" key="3">
    <source>
        <dbReference type="Google" id="ProtNLM"/>
    </source>
</evidence>
<accession>X0ZGM8</accession>
<dbReference type="AlphaFoldDB" id="X0ZGM8"/>
<gene>
    <name evidence="2" type="ORF">S01H4_20966</name>
</gene>
<dbReference type="SUPFAM" id="SSF56281">
    <property type="entry name" value="Metallo-hydrolase/oxidoreductase"/>
    <property type="match status" value="1"/>
</dbReference>
<dbReference type="EMBL" id="BART01009460">
    <property type="protein sequence ID" value="GAG68805.1"/>
    <property type="molecule type" value="Genomic_DNA"/>
</dbReference>
<dbReference type="PANTHER" id="PTHR46018:SF2">
    <property type="entry name" value="ZINC PHOSPHODIESTERASE ELAC PROTEIN 1"/>
    <property type="match status" value="1"/>
</dbReference>
<dbReference type="PANTHER" id="PTHR46018">
    <property type="entry name" value="ZINC PHOSPHODIESTERASE ELAC PROTEIN 1"/>
    <property type="match status" value="1"/>
</dbReference>